<evidence type="ECO:0000313" key="3">
    <source>
        <dbReference type="EMBL" id="CAL0306721.1"/>
    </source>
</evidence>
<keyword evidence="4" id="KW-1185">Reference proteome</keyword>
<feature type="region of interest" description="Disordered" evidence="1">
    <location>
        <begin position="258"/>
        <end position="290"/>
    </location>
</feature>
<feature type="domain" description="Myb-like" evidence="2">
    <location>
        <begin position="48"/>
        <end position="114"/>
    </location>
</feature>
<accession>A0AAV1WC72</accession>
<dbReference type="InterPro" id="IPR001005">
    <property type="entry name" value="SANT/Myb"/>
</dbReference>
<evidence type="ECO:0000256" key="1">
    <source>
        <dbReference type="SAM" id="MobiDB-lite"/>
    </source>
</evidence>
<feature type="region of interest" description="Disordered" evidence="1">
    <location>
        <begin position="1"/>
        <end position="46"/>
    </location>
</feature>
<dbReference type="PROSITE" id="PS50090">
    <property type="entry name" value="MYB_LIKE"/>
    <property type="match status" value="1"/>
</dbReference>
<dbReference type="Proteomes" id="UP001497480">
    <property type="component" value="Unassembled WGS sequence"/>
</dbReference>
<dbReference type="Pfam" id="PF13837">
    <property type="entry name" value="Myb_DNA-bind_4"/>
    <property type="match status" value="1"/>
</dbReference>
<sequence>MSLNSEKIDEVTPLVSTDSPIATPVEKQPTTEVVDPKSERVKATRHPRWTRQETIVLIEAKKMVENGEQLCRFKSSTGLLNHTDLKWDMVSSCCQQQGVERGPVQCRKRWGNLLTDFRKIKKWELSIKDEGESFWLMRNDKRKENKLPGFFDEVVYRVLDGGVLMSASALPLNLIKMAPKPENGVDYVEGVGLLEEYKDDEDEEDEEDEDIVDNSEKMSWSTENIFETNIARNILPSPLKTPASKGTFMRGSLKITPTLTLPNPGCQREPMSQEGYKRRRLSPEDSEDTTDLSNNIIKVLRRNTNIMKAYLGAQNMNHQLAIEQQKEQSNTLVAALGKLTDAMTKIADKL</sequence>
<dbReference type="PANTHER" id="PTHR47211">
    <property type="entry name" value="TRIHELIX TRANSCRIPTION FACTOR ASR3"/>
    <property type="match status" value="1"/>
</dbReference>
<dbReference type="AlphaFoldDB" id="A0AAV1WC72"/>
<dbReference type="EMBL" id="CAXHTB010000005">
    <property type="protein sequence ID" value="CAL0306721.1"/>
    <property type="molecule type" value="Genomic_DNA"/>
</dbReference>
<gene>
    <name evidence="3" type="ORF">LLUT_LOCUS7781</name>
</gene>
<dbReference type="PANTHER" id="PTHR47211:SF3">
    <property type="entry name" value="TRIHELIX TRANSCRIPTION FACTOR ASR3-LIKE"/>
    <property type="match status" value="1"/>
</dbReference>
<proteinExistence type="predicted"/>
<dbReference type="InterPro" id="IPR044822">
    <property type="entry name" value="Myb_DNA-bind_4"/>
</dbReference>
<protein>
    <recommendedName>
        <fullName evidence="2">Myb-like domain-containing protein</fullName>
    </recommendedName>
</protein>
<comment type="caution">
    <text evidence="3">The sequence shown here is derived from an EMBL/GenBank/DDBJ whole genome shotgun (WGS) entry which is preliminary data.</text>
</comment>
<evidence type="ECO:0000313" key="4">
    <source>
        <dbReference type="Proteomes" id="UP001497480"/>
    </source>
</evidence>
<organism evidence="3 4">
    <name type="scientific">Lupinus luteus</name>
    <name type="common">European yellow lupine</name>
    <dbReference type="NCBI Taxonomy" id="3873"/>
    <lineage>
        <taxon>Eukaryota</taxon>
        <taxon>Viridiplantae</taxon>
        <taxon>Streptophyta</taxon>
        <taxon>Embryophyta</taxon>
        <taxon>Tracheophyta</taxon>
        <taxon>Spermatophyta</taxon>
        <taxon>Magnoliopsida</taxon>
        <taxon>eudicotyledons</taxon>
        <taxon>Gunneridae</taxon>
        <taxon>Pentapetalae</taxon>
        <taxon>rosids</taxon>
        <taxon>fabids</taxon>
        <taxon>Fabales</taxon>
        <taxon>Fabaceae</taxon>
        <taxon>Papilionoideae</taxon>
        <taxon>50 kb inversion clade</taxon>
        <taxon>genistoids sensu lato</taxon>
        <taxon>core genistoids</taxon>
        <taxon>Genisteae</taxon>
        <taxon>Lupinus</taxon>
    </lineage>
</organism>
<name>A0AAV1WC72_LUPLU</name>
<dbReference type="Gene3D" id="1.10.10.60">
    <property type="entry name" value="Homeodomain-like"/>
    <property type="match status" value="1"/>
</dbReference>
<evidence type="ECO:0000259" key="2">
    <source>
        <dbReference type="PROSITE" id="PS50090"/>
    </source>
</evidence>
<reference evidence="3 4" key="1">
    <citation type="submission" date="2024-03" db="EMBL/GenBank/DDBJ databases">
        <authorList>
            <person name="Martinez-Hernandez J."/>
        </authorList>
    </citation>
    <scope>NUCLEOTIDE SEQUENCE [LARGE SCALE GENOMIC DNA]</scope>
</reference>
<feature type="compositionally biased region" description="Basic and acidic residues" evidence="1">
    <location>
        <begin position="1"/>
        <end position="10"/>
    </location>
</feature>